<dbReference type="AlphaFoldDB" id="A0A2U1A0C7"/>
<evidence type="ECO:0000256" key="1">
    <source>
        <dbReference type="ARBA" id="ARBA00004117"/>
    </source>
</evidence>
<dbReference type="Proteomes" id="UP000533533">
    <property type="component" value="Unassembled WGS sequence"/>
</dbReference>
<gene>
    <name evidence="8" type="ORF">C7410_10995</name>
    <name evidence="7" type="ORF">FHX59_006366</name>
</gene>
<dbReference type="Proteomes" id="UP000247772">
    <property type="component" value="Unassembled WGS sequence"/>
</dbReference>
<keyword evidence="4" id="KW-0975">Bacterial flagellum</keyword>
<keyword evidence="8" id="KW-0969">Cilium</keyword>
<dbReference type="GO" id="GO:0071973">
    <property type="term" value="P:bacterial-type flagellum-dependent cell motility"/>
    <property type="evidence" value="ECO:0007669"/>
    <property type="project" value="InterPro"/>
</dbReference>
<proteinExistence type="inferred from homology"/>
<dbReference type="InterPro" id="IPR019776">
    <property type="entry name" value="Flagellar_basal_body_rod_CS"/>
</dbReference>
<comment type="function">
    <text evidence="5">Structural component of flagellum, the bacterial motility apparatus. Part of the rod structure of flagellar basal body.</text>
</comment>
<keyword evidence="8" id="KW-0282">Flagellum</keyword>
<dbReference type="GO" id="GO:0030694">
    <property type="term" value="C:bacterial-type flagellum basal body, rod"/>
    <property type="evidence" value="ECO:0007669"/>
    <property type="project" value="InterPro"/>
</dbReference>
<dbReference type="InterPro" id="IPR006300">
    <property type="entry name" value="FlgB"/>
</dbReference>
<dbReference type="PANTHER" id="PTHR30435">
    <property type="entry name" value="FLAGELLAR PROTEIN"/>
    <property type="match status" value="1"/>
</dbReference>
<evidence type="ECO:0000256" key="4">
    <source>
        <dbReference type="ARBA" id="ARBA00023143"/>
    </source>
</evidence>
<dbReference type="EMBL" id="QJSQ01000009">
    <property type="protein sequence ID" value="PYE22799.1"/>
    <property type="molecule type" value="Genomic_DNA"/>
</dbReference>
<dbReference type="PIRSF" id="PIRSF002889">
    <property type="entry name" value="Rod_FlgB"/>
    <property type="match status" value="1"/>
</dbReference>
<dbReference type="OrthoDB" id="9788334at2"/>
<feature type="domain" description="Flagellar basal body rod protein N-terminal" evidence="6">
    <location>
        <begin position="11"/>
        <end position="39"/>
    </location>
</feature>
<reference evidence="8 9" key="1">
    <citation type="submission" date="2018-06" db="EMBL/GenBank/DDBJ databases">
        <title>Genomic Encyclopedia of Type Strains, Phase IV (KMG-V): Genome sequencing to study the core and pangenomes of soil and plant-associated prokaryotes.</title>
        <authorList>
            <person name="Whitman W."/>
        </authorList>
    </citation>
    <scope>NUCLEOTIDE SEQUENCE [LARGE SCALE GENOMIC DNA]</scope>
    <source>
        <strain evidence="8 9">SRCL-318</strain>
        <strain evidence="7 10">SRMrh-85</strain>
    </source>
</reference>
<evidence type="ECO:0000256" key="5">
    <source>
        <dbReference type="ARBA" id="ARBA00024934"/>
    </source>
</evidence>
<sequence length="171" mass="17613">MLDKLDAEFAFGREALDVRATRQALISSNIANADTPGYQARDVDFAASLAGALRQQGAGGTVGMAATSGGNAQPLAMAQPAGVTSGMQMAATESGHMAGDAKLIPTGGPADTYKSQLMYRTPVQPALDGNTVDLDTERVQFADNALHFESGMTVVSQQIKTMLSAITSGSS</sequence>
<evidence type="ECO:0000313" key="9">
    <source>
        <dbReference type="Proteomes" id="UP000247772"/>
    </source>
</evidence>
<comment type="caution">
    <text evidence="8">The sequence shown here is derived from an EMBL/GenBank/DDBJ whole genome shotgun (WGS) entry which is preliminary data.</text>
</comment>
<comment type="similarity">
    <text evidence="2">Belongs to the flagella basal body rod proteins family.</text>
</comment>
<accession>A0A2U1A0C7</accession>
<keyword evidence="10" id="KW-1185">Reference proteome</keyword>
<evidence type="ECO:0000313" key="7">
    <source>
        <dbReference type="EMBL" id="MBB2931893.1"/>
    </source>
</evidence>
<comment type="subcellular location">
    <subcellularLocation>
        <location evidence="1">Bacterial flagellum basal body</location>
    </subcellularLocation>
</comment>
<name>A0A2U1A0C7_9BURK</name>
<evidence type="ECO:0000256" key="2">
    <source>
        <dbReference type="ARBA" id="ARBA00009677"/>
    </source>
</evidence>
<protein>
    <recommendedName>
        <fullName evidence="3">Flagellar basal body rod protein FlgB</fullName>
    </recommendedName>
</protein>
<dbReference type="PANTHER" id="PTHR30435:SF12">
    <property type="entry name" value="FLAGELLAR BASAL BODY ROD PROTEIN FLGB"/>
    <property type="match status" value="1"/>
</dbReference>
<dbReference type="Pfam" id="PF00460">
    <property type="entry name" value="Flg_bb_rod"/>
    <property type="match status" value="1"/>
</dbReference>
<evidence type="ECO:0000313" key="8">
    <source>
        <dbReference type="EMBL" id="PYE22799.1"/>
    </source>
</evidence>
<evidence type="ECO:0000259" key="6">
    <source>
        <dbReference type="Pfam" id="PF00460"/>
    </source>
</evidence>
<dbReference type="RefSeq" id="WP_110387263.1">
    <property type="nucleotide sequence ID" value="NZ_JACHVZ010000022.1"/>
</dbReference>
<organism evidence="8 9">
    <name type="scientific">Paraburkholderia silvatlantica</name>
    <dbReference type="NCBI Taxonomy" id="321895"/>
    <lineage>
        <taxon>Bacteria</taxon>
        <taxon>Pseudomonadati</taxon>
        <taxon>Pseudomonadota</taxon>
        <taxon>Betaproteobacteria</taxon>
        <taxon>Burkholderiales</taxon>
        <taxon>Burkholderiaceae</taxon>
        <taxon>Paraburkholderia</taxon>
    </lineage>
</organism>
<dbReference type="EMBL" id="JACHVZ010000022">
    <property type="protein sequence ID" value="MBB2931893.1"/>
    <property type="molecule type" value="Genomic_DNA"/>
</dbReference>
<evidence type="ECO:0000313" key="10">
    <source>
        <dbReference type="Proteomes" id="UP000533533"/>
    </source>
</evidence>
<dbReference type="InterPro" id="IPR001444">
    <property type="entry name" value="Flag_bb_rod_N"/>
</dbReference>
<evidence type="ECO:0000256" key="3">
    <source>
        <dbReference type="ARBA" id="ARBA00014376"/>
    </source>
</evidence>
<dbReference type="PROSITE" id="PS00588">
    <property type="entry name" value="FLAGELLA_BB_ROD"/>
    <property type="match status" value="1"/>
</dbReference>
<keyword evidence="8" id="KW-0966">Cell projection</keyword>